<dbReference type="EMBL" id="AOJD01000047">
    <property type="protein sequence ID" value="ELZ37436.1"/>
    <property type="molecule type" value="Genomic_DNA"/>
</dbReference>
<dbReference type="OrthoDB" id="8931at2157"/>
<reference evidence="2 3" key="1">
    <citation type="journal article" date="2014" name="PLoS Genet.">
        <title>Phylogenetically driven sequencing of extremely halophilic archaea reveals strategies for static and dynamic osmo-response.</title>
        <authorList>
            <person name="Becker E.A."/>
            <person name="Seitzer P.M."/>
            <person name="Tritt A."/>
            <person name="Larsen D."/>
            <person name="Krusor M."/>
            <person name="Yao A.I."/>
            <person name="Wu D."/>
            <person name="Madern D."/>
            <person name="Eisen J.A."/>
            <person name="Darling A.E."/>
            <person name="Facciotti M.T."/>
        </authorList>
    </citation>
    <scope>NUCLEOTIDE SEQUENCE [LARGE SCALE GENOMIC DNA]</scope>
    <source>
        <strain evidence="2 3">DSM 14210</strain>
    </source>
</reference>
<keyword evidence="3" id="KW-1185">Reference proteome</keyword>
<organism evidence="2 3">
    <name type="scientific">Halorubrum tebenquichense DSM 14210</name>
    <dbReference type="NCBI Taxonomy" id="1227485"/>
    <lineage>
        <taxon>Archaea</taxon>
        <taxon>Methanobacteriati</taxon>
        <taxon>Methanobacteriota</taxon>
        <taxon>Stenosarchaea group</taxon>
        <taxon>Halobacteria</taxon>
        <taxon>Halobacteriales</taxon>
        <taxon>Haloferacaceae</taxon>
        <taxon>Halorubrum</taxon>
    </lineage>
</organism>
<evidence type="ECO:0000313" key="3">
    <source>
        <dbReference type="Proteomes" id="UP000011523"/>
    </source>
</evidence>
<dbReference type="Proteomes" id="UP000011523">
    <property type="component" value="Unassembled WGS sequence"/>
</dbReference>
<dbReference type="InterPro" id="IPR007138">
    <property type="entry name" value="ABM_dom"/>
</dbReference>
<dbReference type="PANTHER" id="PTHR33336">
    <property type="entry name" value="QUINOL MONOOXYGENASE YGIN-RELATED"/>
    <property type="match status" value="1"/>
</dbReference>
<evidence type="ECO:0000313" key="2">
    <source>
        <dbReference type="EMBL" id="ELZ37436.1"/>
    </source>
</evidence>
<feature type="domain" description="ABM" evidence="1">
    <location>
        <begin position="2"/>
        <end position="91"/>
    </location>
</feature>
<dbReference type="AlphaFoldDB" id="M0DPL3"/>
<dbReference type="PROSITE" id="PS51725">
    <property type="entry name" value="ABM"/>
    <property type="match status" value="1"/>
</dbReference>
<dbReference type="SUPFAM" id="SSF54909">
    <property type="entry name" value="Dimeric alpha+beta barrel"/>
    <property type="match status" value="1"/>
</dbReference>
<protein>
    <submittedName>
        <fullName evidence="2">Antibiotic biosynthesis monooxygenase</fullName>
    </submittedName>
</protein>
<dbReference type="Pfam" id="PF03992">
    <property type="entry name" value="ABM"/>
    <property type="match status" value="1"/>
</dbReference>
<accession>M0DPL3</accession>
<dbReference type="InterPro" id="IPR011008">
    <property type="entry name" value="Dimeric_a/b-barrel"/>
</dbReference>
<sequence>MLVVHAAFPIDPDRIDEALDHAETLVAESNREEGVIDYRAARDVEDGATLRFFERYEDAEAFESHSGTDHFEAFEAALPDLLAGEPEVWQFEVESAAQLDL</sequence>
<dbReference type="Gene3D" id="3.30.70.100">
    <property type="match status" value="1"/>
</dbReference>
<keyword evidence="2" id="KW-0560">Oxidoreductase</keyword>
<dbReference type="PATRIC" id="fig|1227485.3.peg.1594"/>
<dbReference type="GO" id="GO:0004497">
    <property type="term" value="F:monooxygenase activity"/>
    <property type="evidence" value="ECO:0007669"/>
    <property type="project" value="UniProtKB-KW"/>
</dbReference>
<name>M0DPL3_9EURY</name>
<gene>
    <name evidence="2" type="ORF">C472_08269</name>
</gene>
<dbReference type="RefSeq" id="WP_006629329.1">
    <property type="nucleotide sequence ID" value="NZ_AOJD01000047.1"/>
</dbReference>
<proteinExistence type="predicted"/>
<comment type="caution">
    <text evidence="2">The sequence shown here is derived from an EMBL/GenBank/DDBJ whole genome shotgun (WGS) entry which is preliminary data.</text>
</comment>
<dbReference type="PANTHER" id="PTHR33336:SF15">
    <property type="entry name" value="ABM DOMAIN-CONTAINING PROTEIN"/>
    <property type="match status" value="1"/>
</dbReference>
<dbReference type="InterPro" id="IPR050744">
    <property type="entry name" value="AI-2_Isomerase_LsrG"/>
</dbReference>
<keyword evidence="2" id="KW-0503">Monooxygenase</keyword>
<evidence type="ECO:0000259" key="1">
    <source>
        <dbReference type="PROSITE" id="PS51725"/>
    </source>
</evidence>